<evidence type="ECO:0000313" key="2">
    <source>
        <dbReference type="EMBL" id="SDC37536.1"/>
    </source>
</evidence>
<dbReference type="NCBIfam" id="TIGR03519">
    <property type="entry name" value="T9SS_PorP_fam"/>
    <property type="match status" value="1"/>
</dbReference>
<dbReference type="AlphaFoldDB" id="A0A1G6L4B8"/>
<sequence>MRTYIKHILVGLSGFLLTSNLAFSQQEPQYTQYMFNTVSVNPAYAGTTNALNFVALSRMQWVGLKGAPVTHTFSMHTPINGKKAGVGLSVISDKIGPVNNFYLSASYSYRVPLNEKVTLSLGLKGGIYNYYVGLNRLSIIENNDVAFNQNETKKFHPNLGLGAYFYADRWYAGLAIPTLIQSDLNKDNVNTNKVSELKRHYFLMAGYVFPINSDWDFKPSFIEKVVTGSPLSTDLTAQFLYRKAYWMGATYRIGDALAFLFEAQVSEQITIGYSYDITTSKLAGHNRGSHEILLSYSFEKLTAKKIKSPRYF</sequence>
<dbReference type="InterPro" id="IPR019861">
    <property type="entry name" value="PorP/SprF_Bacteroidetes"/>
</dbReference>
<dbReference type="Proteomes" id="UP000199452">
    <property type="component" value="Unassembled WGS sequence"/>
</dbReference>
<organism evidence="2 3">
    <name type="scientific">Williamwhitmania taraxaci</name>
    <dbReference type="NCBI Taxonomy" id="1640674"/>
    <lineage>
        <taxon>Bacteria</taxon>
        <taxon>Pseudomonadati</taxon>
        <taxon>Bacteroidota</taxon>
        <taxon>Bacteroidia</taxon>
        <taxon>Bacteroidales</taxon>
        <taxon>Williamwhitmaniaceae</taxon>
        <taxon>Williamwhitmania</taxon>
    </lineage>
</organism>
<dbReference type="Pfam" id="PF11751">
    <property type="entry name" value="PorP_SprF"/>
    <property type="match status" value="1"/>
</dbReference>
<keyword evidence="1" id="KW-0732">Signal</keyword>
<dbReference type="RefSeq" id="WP_170830052.1">
    <property type="nucleotide sequence ID" value="NZ_FMYP01000028.1"/>
</dbReference>
<name>A0A1G6L4B8_9BACT</name>
<dbReference type="EMBL" id="FMYP01000028">
    <property type="protein sequence ID" value="SDC37536.1"/>
    <property type="molecule type" value="Genomic_DNA"/>
</dbReference>
<feature type="chain" id="PRO_5011620248" evidence="1">
    <location>
        <begin position="25"/>
        <end position="312"/>
    </location>
</feature>
<accession>A0A1G6L4B8</accession>
<keyword evidence="3" id="KW-1185">Reference proteome</keyword>
<evidence type="ECO:0000313" key="3">
    <source>
        <dbReference type="Proteomes" id="UP000199452"/>
    </source>
</evidence>
<reference evidence="2 3" key="1">
    <citation type="submission" date="2016-09" db="EMBL/GenBank/DDBJ databases">
        <authorList>
            <person name="Capua I."/>
            <person name="De Benedictis P."/>
            <person name="Joannis T."/>
            <person name="Lombin L.H."/>
            <person name="Cattoli G."/>
        </authorList>
    </citation>
    <scope>NUCLEOTIDE SEQUENCE [LARGE SCALE GENOMIC DNA]</scope>
    <source>
        <strain evidence="2 3">A7P-90m</strain>
    </source>
</reference>
<gene>
    <name evidence="2" type="ORF">SAMN05216323_102839</name>
</gene>
<dbReference type="STRING" id="1640674.SAMN05216323_102839"/>
<feature type="signal peptide" evidence="1">
    <location>
        <begin position="1"/>
        <end position="24"/>
    </location>
</feature>
<proteinExistence type="predicted"/>
<evidence type="ECO:0000256" key="1">
    <source>
        <dbReference type="SAM" id="SignalP"/>
    </source>
</evidence>
<protein>
    <submittedName>
        <fullName evidence="2">Type IX secretion system membrane protein, PorP/SprF family</fullName>
    </submittedName>
</protein>